<sequence>MPMPPSTLRPHPCHRCHPGSERRRWWAPGGGGGGEAEEGTFAPALSEIGEGELLTPEPANAAAVALSAALA</sequence>
<dbReference type="Proteomes" id="UP000008021">
    <property type="component" value="Chromosome 12"/>
</dbReference>
<evidence type="ECO:0000313" key="2">
    <source>
        <dbReference type="EnsemblPlants" id="OMERI12G04000.1"/>
    </source>
</evidence>
<reference evidence="2" key="1">
    <citation type="submission" date="2015-04" db="UniProtKB">
        <authorList>
            <consortium name="EnsemblPlants"/>
        </authorList>
    </citation>
    <scope>IDENTIFICATION</scope>
</reference>
<protein>
    <submittedName>
        <fullName evidence="2">Uncharacterized protein</fullName>
    </submittedName>
</protein>
<feature type="region of interest" description="Disordered" evidence="1">
    <location>
        <begin position="1"/>
        <end position="38"/>
    </location>
</feature>
<dbReference type="AlphaFoldDB" id="A0A0E0FAI5"/>
<evidence type="ECO:0000256" key="1">
    <source>
        <dbReference type="SAM" id="MobiDB-lite"/>
    </source>
</evidence>
<reference evidence="2" key="2">
    <citation type="submission" date="2018-05" db="EMBL/GenBank/DDBJ databases">
        <title>OmerRS3 (Oryza meridionalis Reference Sequence Version 3).</title>
        <authorList>
            <person name="Zhang J."/>
            <person name="Kudrna D."/>
            <person name="Lee S."/>
            <person name="Talag J."/>
            <person name="Welchert J."/>
            <person name="Wing R.A."/>
        </authorList>
    </citation>
    <scope>NUCLEOTIDE SEQUENCE [LARGE SCALE GENOMIC DNA]</scope>
    <source>
        <strain evidence="2">cv. OR44</strain>
    </source>
</reference>
<dbReference type="Gramene" id="OMERI12G04000.1">
    <property type="protein sequence ID" value="OMERI12G04000.1"/>
    <property type="gene ID" value="OMERI12G04000"/>
</dbReference>
<name>A0A0E0FAI5_9ORYZ</name>
<keyword evidence="3" id="KW-1185">Reference proteome</keyword>
<accession>A0A0E0FAI5</accession>
<evidence type="ECO:0000313" key="3">
    <source>
        <dbReference type="Proteomes" id="UP000008021"/>
    </source>
</evidence>
<organism evidence="2">
    <name type="scientific">Oryza meridionalis</name>
    <dbReference type="NCBI Taxonomy" id="40149"/>
    <lineage>
        <taxon>Eukaryota</taxon>
        <taxon>Viridiplantae</taxon>
        <taxon>Streptophyta</taxon>
        <taxon>Embryophyta</taxon>
        <taxon>Tracheophyta</taxon>
        <taxon>Spermatophyta</taxon>
        <taxon>Magnoliopsida</taxon>
        <taxon>Liliopsida</taxon>
        <taxon>Poales</taxon>
        <taxon>Poaceae</taxon>
        <taxon>BOP clade</taxon>
        <taxon>Oryzoideae</taxon>
        <taxon>Oryzeae</taxon>
        <taxon>Oryzinae</taxon>
        <taxon>Oryza</taxon>
    </lineage>
</organism>
<dbReference type="HOGENOM" id="CLU_2744270_0_0_1"/>
<dbReference type="EnsemblPlants" id="OMERI12G04000.1">
    <property type="protein sequence ID" value="OMERI12G04000.1"/>
    <property type="gene ID" value="OMERI12G04000"/>
</dbReference>
<proteinExistence type="predicted"/>